<dbReference type="Gene3D" id="1.10.10.10">
    <property type="entry name" value="Winged helix-like DNA-binding domain superfamily/Winged helix DNA-binding domain"/>
    <property type="match status" value="1"/>
</dbReference>
<dbReference type="Proteomes" id="UP001596388">
    <property type="component" value="Unassembled WGS sequence"/>
</dbReference>
<dbReference type="SUPFAM" id="SSF46785">
    <property type="entry name" value="Winged helix' DNA-binding domain"/>
    <property type="match status" value="1"/>
</dbReference>
<dbReference type="AlphaFoldDB" id="A0ABD5WUA4"/>
<evidence type="ECO:0000313" key="6">
    <source>
        <dbReference type="Proteomes" id="UP001596388"/>
    </source>
</evidence>
<proteinExistence type="predicted"/>
<dbReference type="PROSITE" id="PS50956">
    <property type="entry name" value="HTH_ASNC_2"/>
    <property type="match status" value="1"/>
</dbReference>
<dbReference type="Pfam" id="PF13412">
    <property type="entry name" value="HTH_24"/>
    <property type="match status" value="1"/>
</dbReference>
<feature type="domain" description="HTH asnC-type" evidence="4">
    <location>
        <begin position="6"/>
        <end position="68"/>
    </location>
</feature>
<keyword evidence="3" id="KW-0804">Transcription</keyword>
<dbReference type="CDD" id="cd00090">
    <property type="entry name" value="HTH_ARSR"/>
    <property type="match status" value="1"/>
</dbReference>
<dbReference type="InterPro" id="IPR011991">
    <property type="entry name" value="ArsR-like_HTH"/>
</dbReference>
<protein>
    <submittedName>
        <fullName evidence="5">Lrp/AsnC family transcriptional regulator</fullName>
    </submittedName>
</protein>
<reference evidence="5 6" key="1">
    <citation type="journal article" date="2019" name="Int. J. Syst. Evol. Microbiol.">
        <title>The Global Catalogue of Microorganisms (GCM) 10K type strain sequencing project: providing services to taxonomists for standard genome sequencing and annotation.</title>
        <authorList>
            <consortium name="The Broad Institute Genomics Platform"/>
            <consortium name="The Broad Institute Genome Sequencing Center for Infectious Disease"/>
            <person name="Wu L."/>
            <person name="Ma J."/>
        </authorList>
    </citation>
    <scope>NUCLEOTIDE SEQUENCE [LARGE SCALE GENOMIC DNA]</scope>
    <source>
        <strain evidence="5 6">DT55</strain>
    </source>
</reference>
<dbReference type="RefSeq" id="WP_276239811.1">
    <property type="nucleotide sequence ID" value="NZ_CP119991.1"/>
</dbReference>
<dbReference type="InterPro" id="IPR036388">
    <property type="entry name" value="WH-like_DNA-bd_sf"/>
</dbReference>
<dbReference type="InterPro" id="IPR019888">
    <property type="entry name" value="Tscrpt_reg_AsnC-like"/>
</dbReference>
<dbReference type="EMBL" id="JBHTAG010000001">
    <property type="protein sequence ID" value="MFC7095826.1"/>
    <property type="molecule type" value="Genomic_DNA"/>
</dbReference>
<dbReference type="PRINTS" id="PR00033">
    <property type="entry name" value="HTHASNC"/>
</dbReference>
<dbReference type="InterPro" id="IPR036390">
    <property type="entry name" value="WH_DNA-bd_sf"/>
</dbReference>
<dbReference type="InterPro" id="IPR000485">
    <property type="entry name" value="AsnC-type_HTH_dom"/>
</dbReference>
<dbReference type="GO" id="GO:0003677">
    <property type="term" value="F:DNA binding"/>
    <property type="evidence" value="ECO:0007669"/>
    <property type="project" value="UniProtKB-KW"/>
</dbReference>
<comment type="caution">
    <text evidence="5">The sequence shown here is derived from an EMBL/GenBank/DDBJ whole genome shotgun (WGS) entry which is preliminary data.</text>
</comment>
<keyword evidence="6" id="KW-1185">Reference proteome</keyword>
<evidence type="ECO:0000313" key="5">
    <source>
        <dbReference type="EMBL" id="MFC7095826.1"/>
    </source>
</evidence>
<sequence>MTLNGIDDLDRRILAELQREARHVSSRDIADHVDASASTVRKRIQRLESEGIITQYAAQVDYEQAGYSLYVQITCTVPIPERSNRADAARDVDGVVGVRELATGERNVVVTVVCVDGDDLTRIAAELSDLGLTVLDEELIQSDRSLPFTGFGSEAIVDPE</sequence>
<keyword evidence="2" id="KW-0238">DNA-binding</keyword>
<accession>A0ABD5WUA4</accession>
<keyword evidence="1" id="KW-0805">Transcription regulation</keyword>
<evidence type="ECO:0000256" key="1">
    <source>
        <dbReference type="ARBA" id="ARBA00023015"/>
    </source>
</evidence>
<evidence type="ECO:0000256" key="3">
    <source>
        <dbReference type="ARBA" id="ARBA00023163"/>
    </source>
</evidence>
<dbReference type="GeneID" id="79271804"/>
<organism evidence="5 6">
    <name type="scientific">Halobaculum marinum</name>
    <dbReference type="NCBI Taxonomy" id="3031996"/>
    <lineage>
        <taxon>Archaea</taxon>
        <taxon>Methanobacteriati</taxon>
        <taxon>Methanobacteriota</taxon>
        <taxon>Stenosarchaea group</taxon>
        <taxon>Halobacteria</taxon>
        <taxon>Halobacteriales</taxon>
        <taxon>Haloferacaceae</taxon>
        <taxon>Halobaculum</taxon>
    </lineage>
</organism>
<evidence type="ECO:0000259" key="4">
    <source>
        <dbReference type="PROSITE" id="PS50956"/>
    </source>
</evidence>
<dbReference type="SMART" id="SM00344">
    <property type="entry name" value="HTH_ASNC"/>
    <property type="match status" value="1"/>
</dbReference>
<gene>
    <name evidence="5" type="ORF">ACFQKD_00780</name>
</gene>
<evidence type="ECO:0000256" key="2">
    <source>
        <dbReference type="ARBA" id="ARBA00023125"/>
    </source>
</evidence>
<name>A0ABD5WUA4_9EURY</name>
<dbReference type="PANTHER" id="PTHR30154">
    <property type="entry name" value="LEUCINE-RESPONSIVE REGULATORY PROTEIN"/>
    <property type="match status" value="1"/>
</dbReference>
<dbReference type="PANTHER" id="PTHR30154:SF34">
    <property type="entry name" value="TRANSCRIPTIONAL REGULATOR AZLB"/>
    <property type="match status" value="1"/>
</dbReference>